<dbReference type="SUPFAM" id="SSF158682">
    <property type="entry name" value="TerB-like"/>
    <property type="match status" value="2"/>
</dbReference>
<organism evidence="1 2">
    <name type="scientific">Flavobacterium urumqiense</name>
    <dbReference type="NCBI Taxonomy" id="935224"/>
    <lineage>
        <taxon>Bacteria</taxon>
        <taxon>Pseudomonadati</taxon>
        <taxon>Bacteroidota</taxon>
        <taxon>Flavobacteriia</taxon>
        <taxon>Flavobacteriales</taxon>
        <taxon>Flavobacteriaceae</taxon>
        <taxon>Flavobacterium</taxon>
    </lineage>
</organism>
<gene>
    <name evidence="1" type="ORF">SAMN04488130_106175</name>
</gene>
<protein>
    <recommendedName>
        <fullName evidence="3">Tellurite resistance protein TerB</fullName>
    </recommendedName>
</protein>
<dbReference type="Gene3D" id="1.10.3680.10">
    <property type="entry name" value="TerB-like"/>
    <property type="match status" value="2"/>
</dbReference>
<dbReference type="Proteomes" id="UP000236737">
    <property type="component" value="Unassembled WGS sequence"/>
</dbReference>
<name>A0A1H5XRZ4_9FLAO</name>
<dbReference type="RefSeq" id="WP_103999905.1">
    <property type="nucleotide sequence ID" value="NZ_FNVP01000006.1"/>
</dbReference>
<reference evidence="2" key="1">
    <citation type="submission" date="2016-10" db="EMBL/GenBank/DDBJ databases">
        <authorList>
            <person name="Varghese N."/>
            <person name="Submissions S."/>
        </authorList>
    </citation>
    <scope>NUCLEOTIDE SEQUENCE [LARGE SCALE GENOMIC DNA]</scope>
    <source>
        <strain evidence="2">CGMCC 1.9230</strain>
    </source>
</reference>
<dbReference type="AlphaFoldDB" id="A0A1H5XRZ4"/>
<keyword evidence="2" id="KW-1185">Reference proteome</keyword>
<evidence type="ECO:0000313" key="2">
    <source>
        <dbReference type="Proteomes" id="UP000236737"/>
    </source>
</evidence>
<sequence length="133" mass="15690">MNTYEEKRSLLLEMIAFSTVDGHLHKREYDFLYIVANELNIEKDVFKDLFHQELPKLVIKTEFQRIQQFYRLALLMHADHILHKKEETAIQQIAVDMGLNPIATKRILKLMKQAPNAIIDGEILLNVFQEQQN</sequence>
<evidence type="ECO:0000313" key="1">
    <source>
        <dbReference type="EMBL" id="SEG14514.1"/>
    </source>
</evidence>
<dbReference type="EMBL" id="FNVP01000006">
    <property type="protein sequence ID" value="SEG14514.1"/>
    <property type="molecule type" value="Genomic_DNA"/>
</dbReference>
<dbReference type="OrthoDB" id="1143847at2"/>
<dbReference type="InterPro" id="IPR029024">
    <property type="entry name" value="TerB-like"/>
</dbReference>
<evidence type="ECO:0008006" key="3">
    <source>
        <dbReference type="Google" id="ProtNLM"/>
    </source>
</evidence>
<accession>A0A1H5XRZ4</accession>
<proteinExistence type="predicted"/>